<evidence type="ECO:0000313" key="2">
    <source>
        <dbReference type="Proteomes" id="UP000053342"/>
    </source>
</evidence>
<dbReference type="EMBL" id="KN847349">
    <property type="protein sequence ID" value="KIW36743.1"/>
    <property type="molecule type" value="Genomic_DNA"/>
</dbReference>
<proteinExistence type="predicted"/>
<sequence length="121" mass="13068">MEVDIPGDPAFRLLAAVYASLGPDAVGLTVATTSSAEPFKFKVRSAHTAKRFDPEASPHDIDLLPGTRHLKTHTTVPYAYGNSKGAETLREHASRSEIHLVNLNDLPKSPEGLQLLAGQLR</sequence>
<dbReference type="GeneID" id="27363113"/>
<dbReference type="AlphaFoldDB" id="A0A0D2D0D1"/>
<keyword evidence="2" id="KW-1185">Reference proteome</keyword>
<reference evidence="1 2" key="1">
    <citation type="submission" date="2015-01" db="EMBL/GenBank/DDBJ databases">
        <title>The Genome Sequence of Exophiala oligosperma CBS72588.</title>
        <authorList>
            <consortium name="The Broad Institute Genomics Platform"/>
            <person name="Cuomo C."/>
            <person name="de Hoog S."/>
            <person name="Gorbushina A."/>
            <person name="Stielow B."/>
            <person name="Teixiera M."/>
            <person name="Abouelleil A."/>
            <person name="Chapman S.B."/>
            <person name="Priest M."/>
            <person name="Young S.K."/>
            <person name="Wortman J."/>
            <person name="Nusbaum C."/>
            <person name="Birren B."/>
        </authorList>
    </citation>
    <scope>NUCLEOTIDE SEQUENCE [LARGE SCALE GENOMIC DNA]</scope>
    <source>
        <strain evidence="1 2">CBS 72588</strain>
    </source>
</reference>
<name>A0A0D2D0D1_9EURO</name>
<dbReference type="HOGENOM" id="CLU_2038076_0_0_1"/>
<gene>
    <name evidence="1" type="ORF">PV06_11039</name>
</gene>
<evidence type="ECO:0000313" key="1">
    <source>
        <dbReference type="EMBL" id="KIW36743.1"/>
    </source>
</evidence>
<dbReference type="VEuPathDB" id="FungiDB:PV06_11039"/>
<dbReference type="RefSeq" id="XP_016256959.1">
    <property type="nucleotide sequence ID" value="XM_016412646.1"/>
</dbReference>
<accession>A0A0D2D0D1</accession>
<dbReference type="Proteomes" id="UP000053342">
    <property type="component" value="Unassembled WGS sequence"/>
</dbReference>
<organism evidence="1 2">
    <name type="scientific">Exophiala oligosperma</name>
    <dbReference type="NCBI Taxonomy" id="215243"/>
    <lineage>
        <taxon>Eukaryota</taxon>
        <taxon>Fungi</taxon>
        <taxon>Dikarya</taxon>
        <taxon>Ascomycota</taxon>
        <taxon>Pezizomycotina</taxon>
        <taxon>Eurotiomycetes</taxon>
        <taxon>Chaetothyriomycetidae</taxon>
        <taxon>Chaetothyriales</taxon>
        <taxon>Herpotrichiellaceae</taxon>
        <taxon>Exophiala</taxon>
    </lineage>
</organism>
<protein>
    <submittedName>
        <fullName evidence="1">Uncharacterized protein</fullName>
    </submittedName>
</protein>